<name>A0AAJ0LG77_9PSED</name>
<reference evidence="2 3" key="1">
    <citation type="journal article" date="2016" name="Front. Microbiol.">
        <title>Genomic Resource of Rice Seed Associated Bacteria.</title>
        <authorList>
            <person name="Midha S."/>
            <person name="Bansal K."/>
            <person name="Sharma S."/>
            <person name="Kumar N."/>
            <person name="Patil P.P."/>
            <person name="Chaudhry V."/>
            <person name="Patil P.B."/>
        </authorList>
    </citation>
    <scope>NUCLEOTIDE SEQUENCE [LARGE SCALE GENOMIC DNA]</scope>
    <source>
        <strain evidence="2 3">NS96</strain>
    </source>
</reference>
<feature type="transmembrane region" description="Helical" evidence="1">
    <location>
        <begin position="41"/>
        <end position="58"/>
    </location>
</feature>
<dbReference type="Proteomes" id="UP000071644">
    <property type="component" value="Unassembled WGS sequence"/>
</dbReference>
<feature type="transmembrane region" description="Helical" evidence="1">
    <location>
        <begin position="17"/>
        <end position="35"/>
    </location>
</feature>
<proteinExistence type="predicted"/>
<dbReference type="InterPro" id="IPR009883">
    <property type="entry name" value="YgfX"/>
</dbReference>
<sequence length="152" mass="17444">MSNPSEWFECRWQGSRLLLAAYLICQVLAWFAVLVSPLPSWLGLLVVAACIVHAAWAIPRRILLTHVQAVTGLRRDGAGWWVFSRARGWQPVRLCRDSIALPSLVVLRFIPVGAWWGRSQCVPRDALGTDEHRRLRVRLKFSRRRWVAPIQP</sequence>
<dbReference type="EMBL" id="LDSN01000115">
    <property type="protein sequence ID" value="KTT13307.1"/>
    <property type="molecule type" value="Genomic_DNA"/>
</dbReference>
<evidence type="ECO:0008006" key="4">
    <source>
        <dbReference type="Google" id="ProtNLM"/>
    </source>
</evidence>
<evidence type="ECO:0000313" key="3">
    <source>
        <dbReference type="Proteomes" id="UP000071644"/>
    </source>
</evidence>
<keyword evidence="1" id="KW-0812">Transmembrane</keyword>
<keyword evidence="1" id="KW-0472">Membrane</keyword>
<dbReference type="Pfam" id="PF07254">
    <property type="entry name" value="Cpta_toxin"/>
    <property type="match status" value="1"/>
</dbReference>
<comment type="caution">
    <text evidence="2">The sequence shown here is derived from an EMBL/GenBank/DDBJ whole genome shotgun (WGS) entry which is preliminary data.</text>
</comment>
<accession>A0AAJ0LG77</accession>
<protein>
    <recommendedName>
        <fullName evidence="4">Toxin CptA</fullName>
    </recommendedName>
</protein>
<evidence type="ECO:0000313" key="2">
    <source>
        <dbReference type="EMBL" id="KTT13307.1"/>
    </source>
</evidence>
<keyword evidence="1" id="KW-1133">Transmembrane helix</keyword>
<dbReference type="RefSeq" id="WP_058639955.1">
    <property type="nucleotide sequence ID" value="NZ_LDSN01000115.1"/>
</dbReference>
<organism evidence="2 3">
    <name type="scientific">Pseudomonas parafulva</name>
    <dbReference type="NCBI Taxonomy" id="157782"/>
    <lineage>
        <taxon>Bacteria</taxon>
        <taxon>Pseudomonadati</taxon>
        <taxon>Pseudomonadota</taxon>
        <taxon>Gammaproteobacteria</taxon>
        <taxon>Pseudomonadales</taxon>
        <taxon>Pseudomonadaceae</taxon>
        <taxon>Pseudomonas</taxon>
    </lineage>
</organism>
<evidence type="ECO:0000256" key="1">
    <source>
        <dbReference type="SAM" id="Phobius"/>
    </source>
</evidence>
<dbReference type="AlphaFoldDB" id="A0AAJ0LG77"/>
<gene>
    <name evidence="2" type="ORF">NS96R_21045</name>
</gene>